<evidence type="ECO:0000256" key="7">
    <source>
        <dbReference type="ARBA" id="ARBA00023242"/>
    </source>
</evidence>
<comment type="caution">
    <text evidence="14">The sequence shown here is derived from an EMBL/GenBank/DDBJ whole genome shotgun (WGS) entry which is preliminary data.</text>
</comment>
<dbReference type="InterPro" id="IPR027417">
    <property type="entry name" value="P-loop_NTPase"/>
</dbReference>
<keyword evidence="5" id="KW-0067">ATP-binding</keyword>
<dbReference type="InterPro" id="IPR001650">
    <property type="entry name" value="Helicase_C-like"/>
</dbReference>
<evidence type="ECO:0008006" key="16">
    <source>
        <dbReference type="Google" id="ProtNLM"/>
    </source>
</evidence>
<dbReference type="Pfam" id="PF00271">
    <property type="entry name" value="Helicase_C"/>
    <property type="match status" value="1"/>
</dbReference>
<dbReference type="InterPro" id="IPR007502">
    <property type="entry name" value="Helicase-assoc_dom"/>
</dbReference>
<dbReference type="PROSITE" id="PS51061">
    <property type="entry name" value="R3H"/>
    <property type="match status" value="1"/>
</dbReference>
<keyword evidence="15" id="KW-1185">Reference proteome</keyword>
<dbReference type="InterPro" id="IPR036867">
    <property type="entry name" value="R3H_dom_sf"/>
</dbReference>
<protein>
    <recommendedName>
        <fullName evidence="16">RNA helicase</fullName>
    </recommendedName>
</protein>
<feature type="domain" description="R3H" evidence="11">
    <location>
        <begin position="91"/>
        <end position="154"/>
    </location>
</feature>
<dbReference type="FunFam" id="1.20.120.1080:FF:000011">
    <property type="entry name" value="DExH-box ATP-dependent RNA helicase DExH6"/>
    <property type="match status" value="1"/>
</dbReference>
<feature type="domain" description="Helicase C-terminal" evidence="13">
    <location>
        <begin position="613"/>
        <end position="787"/>
    </location>
</feature>
<evidence type="ECO:0000256" key="2">
    <source>
        <dbReference type="ARBA" id="ARBA00022741"/>
    </source>
</evidence>
<dbReference type="GO" id="GO:0003724">
    <property type="term" value="F:RNA helicase activity"/>
    <property type="evidence" value="ECO:0007669"/>
    <property type="project" value="UniProtKB-EC"/>
</dbReference>
<comment type="subcellular location">
    <subcellularLocation>
        <location evidence="1">Nucleus</location>
    </subcellularLocation>
</comment>
<dbReference type="SUPFAM" id="SSF82708">
    <property type="entry name" value="R3H domain"/>
    <property type="match status" value="1"/>
</dbReference>
<evidence type="ECO:0000256" key="5">
    <source>
        <dbReference type="ARBA" id="ARBA00022840"/>
    </source>
</evidence>
<dbReference type="InterPro" id="IPR048333">
    <property type="entry name" value="HA2_WH"/>
</dbReference>
<dbReference type="PROSITE" id="PS51192">
    <property type="entry name" value="HELICASE_ATP_BIND_1"/>
    <property type="match status" value="1"/>
</dbReference>
<dbReference type="GO" id="GO:0005524">
    <property type="term" value="F:ATP binding"/>
    <property type="evidence" value="ECO:0007669"/>
    <property type="project" value="UniProtKB-KW"/>
</dbReference>
<evidence type="ECO:0000256" key="8">
    <source>
        <dbReference type="ARBA" id="ARBA00047984"/>
    </source>
</evidence>
<evidence type="ECO:0000259" key="13">
    <source>
        <dbReference type="PROSITE" id="PS51194"/>
    </source>
</evidence>
<dbReference type="Proteomes" id="UP001280121">
    <property type="component" value="Unassembled WGS sequence"/>
</dbReference>
<dbReference type="SMART" id="SM00393">
    <property type="entry name" value="R3H"/>
    <property type="match status" value="1"/>
</dbReference>
<comment type="similarity">
    <text evidence="9">Belongs to the DExH box helicase family.</text>
</comment>
<dbReference type="Gene3D" id="1.20.120.1080">
    <property type="match status" value="1"/>
</dbReference>
<dbReference type="Pfam" id="PF01424">
    <property type="entry name" value="R3H"/>
    <property type="match status" value="1"/>
</dbReference>
<evidence type="ECO:0000256" key="4">
    <source>
        <dbReference type="ARBA" id="ARBA00022806"/>
    </source>
</evidence>
<dbReference type="FunFam" id="3.40.50.300:FF:000860">
    <property type="entry name" value="DExH-box ATP-dependent RNA helicase DExH6"/>
    <property type="match status" value="1"/>
</dbReference>
<evidence type="ECO:0000259" key="12">
    <source>
        <dbReference type="PROSITE" id="PS51192"/>
    </source>
</evidence>
<dbReference type="FunFam" id="3.30.1370.50:FF:000002">
    <property type="entry name" value="Immunoglobulin mu DNA-binding protein 2"/>
    <property type="match status" value="1"/>
</dbReference>
<dbReference type="SMART" id="SM00487">
    <property type="entry name" value="DEXDc"/>
    <property type="match status" value="1"/>
</dbReference>
<dbReference type="GO" id="GO:0003677">
    <property type="term" value="F:DNA binding"/>
    <property type="evidence" value="ECO:0007669"/>
    <property type="project" value="UniProtKB-ARBA"/>
</dbReference>
<comment type="catalytic activity">
    <reaction evidence="8">
        <text>ATP + H2O = ADP + phosphate + H(+)</text>
        <dbReference type="Rhea" id="RHEA:13065"/>
        <dbReference type="ChEBI" id="CHEBI:15377"/>
        <dbReference type="ChEBI" id="CHEBI:15378"/>
        <dbReference type="ChEBI" id="CHEBI:30616"/>
        <dbReference type="ChEBI" id="CHEBI:43474"/>
        <dbReference type="ChEBI" id="CHEBI:456216"/>
        <dbReference type="EC" id="3.6.4.13"/>
    </reaction>
</comment>
<evidence type="ECO:0000256" key="6">
    <source>
        <dbReference type="ARBA" id="ARBA00022884"/>
    </source>
</evidence>
<evidence type="ECO:0000313" key="14">
    <source>
        <dbReference type="EMBL" id="KAK2662155.1"/>
    </source>
</evidence>
<reference evidence="14" key="1">
    <citation type="journal article" date="2023" name="Plant J.">
        <title>Genome sequences and population genomics provide insights into the demographic history, inbreeding, and mutation load of two 'living fossil' tree species of Dipteronia.</title>
        <authorList>
            <person name="Feng Y."/>
            <person name="Comes H.P."/>
            <person name="Chen J."/>
            <person name="Zhu S."/>
            <person name="Lu R."/>
            <person name="Zhang X."/>
            <person name="Li P."/>
            <person name="Qiu J."/>
            <person name="Olsen K.M."/>
            <person name="Qiu Y."/>
        </authorList>
    </citation>
    <scope>NUCLEOTIDE SEQUENCE</scope>
    <source>
        <strain evidence="14">KIB01</strain>
    </source>
</reference>
<evidence type="ECO:0000256" key="10">
    <source>
        <dbReference type="SAM" id="MobiDB-lite"/>
    </source>
</evidence>
<dbReference type="CDD" id="cd17917">
    <property type="entry name" value="DEXHc_RHA-like"/>
    <property type="match status" value="1"/>
</dbReference>
<dbReference type="SUPFAM" id="SSF48403">
    <property type="entry name" value="Ankyrin repeat"/>
    <property type="match status" value="1"/>
</dbReference>
<dbReference type="GO" id="GO:0016787">
    <property type="term" value="F:hydrolase activity"/>
    <property type="evidence" value="ECO:0007669"/>
    <property type="project" value="UniProtKB-KW"/>
</dbReference>
<dbReference type="InterPro" id="IPR011545">
    <property type="entry name" value="DEAD/DEAH_box_helicase_dom"/>
</dbReference>
<dbReference type="Pfam" id="PF07717">
    <property type="entry name" value="OB_NTP_bind"/>
    <property type="match status" value="1"/>
</dbReference>
<dbReference type="Gene3D" id="1.25.40.20">
    <property type="entry name" value="Ankyrin repeat-containing domain"/>
    <property type="match status" value="1"/>
</dbReference>
<feature type="compositionally biased region" description="Polar residues" evidence="10">
    <location>
        <begin position="1242"/>
        <end position="1252"/>
    </location>
</feature>
<dbReference type="PANTHER" id="PTHR18934:SF213">
    <property type="entry name" value="3'-5' RNA HELICASE YTHDC2"/>
    <property type="match status" value="1"/>
</dbReference>
<dbReference type="InterPro" id="IPR001374">
    <property type="entry name" value="R3H_dom"/>
</dbReference>
<feature type="domain" description="Helicase ATP-binding" evidence="12">
    <location>
        <begin position="263"/>
        <end position="443"/>
    </location>
</feature>
<dbReference type="InterPro" id="IPR036770">
    <property type="entry name" value="Ankyrin_rpt-contain_sf"/>
</dbReference>
<dbReference type="Pfam" id="PF00270">
    <property type="entry name" value="DEAD"/>
    <property type="match status" value="1"/>
</dbReference>
<dbReference type="SMART" id="SM00490">
    <property type="entry name" value="HELICc"/>
    <property type="match status" value="1"/>
</dbReference>
<dbReference type="SMART" id="SM00847">
    <property type="entry name" value="HA2"/>
    <property type="match status" value="1"/>
</dbReference>
<keyword evidence="6" id="KW-0694">RNA-binding</keyword>
<sequence>MFLGQKQKIKVSNWRTHNTQHTTHTTPITFFFKQKTKKRKEAPPRCTEANALKSVFKITLSKPRSSKQKKKMGKKRLKKAEQQPENPNIAEATRIRISQILDNFLVSKDEVFKFKEDLSNHERAVVHEVCKKMGLNSKSSGKGNQRCVSVYKTKNTVDTTKGFENLMPLTFSEEARVVLQNLFIQYPPDVGELGEKLFAEHSGKTDKTGGKRENIFSKPSLSKAEIARKLESFTSRVEKDANLRQIVEQRSNLPIASFKDAITSTTESNQVVLISGETGCGKTTQVPQFLLDYVWGKGEGCKIVCTQPRRISATSVAERISCERGENVGDNIGYKIRLESKGGRHSSIVFCTNGVLLRLLVSKGAGTSKLEASNNPAKDDVSALTHIIVDEIHERDRYSDFMLAILRDNLPTYPHLRLILMSATLDADRFSHYFGGCPIIRVPGFTHPVKTFYLEDVLAILKSAESNHLDSAITSVPNEDPEFAEEDKSSLDEALNLAWSNDEFDLLLDLVSSEGVPKVYNYQHSVTGLTPLMVLAAKGRVGDVCMLLTLGSDCHLETKDGATALQLAEKENQQEVAQIIKEHMETFNSDSMKQQLLDKYLATVNPEHIDVFLIEQLLRRICIDSEDGAILVFLPGWEDINRMRERLHANPFLNDTSKFLIISLHSMVPAVEQKKVFKRAPPGSRKIILSTNIAETAITIDDVVYVIDSGRMKEKSYDPYNNVSTLQSSWVSKASAKQREGRAGRCLPGTCYHFYSKLRAASLPDFQVPEIKRMPIEEICLQVKLIDPNCRIEEFLKKTLDPPVSETICNAITVLQDIGALTREENVTELGEKLASLPIHPLMSKMLFFAILLDCLDPALTLACASDYRDPFTLPMLPTEKTRAAAAKFELASLYGGQSDQLAVIAAFECWKNAKQRGQEARFCSQYFVSSSTMNMLNGMRKQLQSELIKYGFITEDVSSCNQNAHVPGIIHAVLVAGLYPMVARLRPVHKYGRRFVETASGAKVMLHSRSLNFKLSFRKTDDCPLIVYDEITRGDGSMFIRNCSVVGPLPLLLLSTEIAVAPIQDDEDADGSDDDADGDGSDEDGMEMDNRKAAHGEKIMSSPDNPVLVVVDRWLSFVSTALDVAHIYCLRERLSAAILFKVTHPRNILPPTLGASMSAMSCILSYDGLSGILLPAGSVDSLTSMIQATEIDKSMPGRDRGMGQNTSGFLRSLMSPDTWQNHHHRVYDRRSRVVPAHKRTPNGNQSSSRISQPPVAEVGMSSNHRPPLQGSKIVGSVAGTHVKSCDRGDSFKRQRWNRSK</sequence>
<keyword evidence="3" id="KW-0378">Hydrolase</keyword>
<feature type="region of interest" description="Disordered" evidence="10">
    <location>
        <begin position="1065"/>
        <end position="1089"/>
    </location>
</feature>
<feature type="region of interest" description="Disordered" evidence="10">
    <location>
        <begin position="1237"/>
        <end position="1301"/>
    </location>
</feature>
<keyword evidence="7" id="KW-0539">Nucleus</keyword>
<dbReference type="Pfam" id="PF21010">
    <property type="entry name" value="HA2_C"/>
    <property type="match status" value="1"/>
</dbReference>
<dbReference type="GO" id="GO:0003723">
    <property type="term" value="F:RNA binding"/>
    <property type="evidence" value="ECO:0007669"/>
    <property type="project" value="UniProtKB-KW"/>
</dbReference>
<gene>
    <name evidence="14" type="ORF">Ddye_000729</name>
</gene>
<dbReference type="PANTHER" id="PTHR18934">
    <property type="entry name" value="ATP-DEPENDENT RNA HELICASE"/>
    <property type="match status" value="1"/>
</dbReference>
<keyword evidence="2" id="KW-0547">Nucleotide-binding</keyword>
<dbReference type="CDD" id="cd18791">
    <property type="entry name" value="SF2_C_RHA"/>
    <property type="match status" value="1"/>
</dbReference>
<name>A0AAE0CSM8_9ROSI</name>
<dbReference type="Gene3D" id="3.30.1370.50">
    <property type="entry name" value="R3H-like domain"/>
    <property type="match status" value="1"/>
</dbReference>
<dbReference type="InterPro" id="IPR014001">
    <property type="entry name" value="Helicase_ATP-bd"/>
</dbReference>
<dbReference type="EMBL" id="JANJYI010000001">
    <property type="protein sequence ID" value="KAK2662155.1"/>
    <property type="molecule type" value="Genomic_DNA"/>
</dbReference>
<evidence type="ECO:0000259" key="11">
    <source>
        <dbReference type="PROSITE" id="PS51061"/>
    </source>
</evidence>
<evidence type="ECO:0000256" key="3">
    <source>
        <dbReference type="ARBA" id="ARBA00022801"/>
    </source>
</evidence>
<dbReference type="FunFam" id="3.40.50.300:FF:000526">
    <property type="entry name" value="DExH-box ATP-dependent RNA helicase DExH3"/>
    <property type="match status" value="1"/>
</dbReference>
<organism evidence="14 15">
    <name type="scientific">Dipteronia dyeriana</name>
    <dbReference type="NCBI Taxonomy" id="168575"/>
    <lineage>
        <taxon>Eukaryota</taxon>
        <taxon>Viridiplantae</taxon>
        <taxon>Streptophyta</taxon>
        <taxon>Embryophyta</taxon>
        <taxon>Tracheophyta</taxon>
        <taxon>Spermatophyta</taxon>
        <taxon>Magnoliopsida</taxon>
        <taxon>eudicotyledons</taxon>
        <taxon>Gunneridae</taxon>
        <taxon>Pentapetalae</taxon>
        <taxon>rosids</taxon>
        <taxon>malvids</taxon>
        <taxon>Sapindales</taxon>
        <taxon>Sapindaceae</taxon>
        <taxon>Hippocastanoideae</taxon>
        <taxon>Acereae</taxon>
        <taxon>Dipteronia</taxon>
    </lineage>
</organism>
<evidence type="ECO:0000256" key="9">
    <source>
        <dbReference type="ARBA" id="ARBA00060772"/>
    </source>
</evidence>
<dbReference type="GO" id="GO:0005634">
    <property type="term" value="C:nucleus"/>
    <property type="evidence" value="ECO:0007669"/>
    <property type="project" value="UniProtKB-SubCell"/>
</dbReference>
<accession>A0AAE0CSM8</accession>
<dbReference type="SUPFAM" id="SSF52540">
    <property type="entry name" value="P-loop containing nucleoside triphosphate hydrolases"/>
    <property type="match status" value="2"/>
</dbReference>
<feature type="compositionally biased region" description="Basic and acidic residues" evidence="10">
    <location>
        <begin position="1284"/>
        <end position="1293"/>
    </location>
</feature>
<keyword evidence="4" id="KW-0347">Helicase</keyword>
<dbReference type="Gene3D" id="3.40.50.300">
    <property type="entry name" value="P-loop containing nucleotide triphosphate hydrolases"/>
    <property type="match status" value="2"/>
</dbReference>
<feature type="region of interest" description="Disordered" evidence="10">
    <location>
        <begin position="60"/>
        <end position="90"/>
    </location>
</feature>
<dbReference type="Pfam" id="PF04408">
    <property type="entry name" value="WHD_HA2"/>
    <property type="match status" value="1"/>
</dbReference>
<feature type="compositionally biased region" description="Basic residues" evidence="10">
    <location>
        <begin position="64"/>
        <end position="78"/>
    </location>
</feature>
<dbReference type="InterPro" id="IPR011709">
    <property type="entry name" value="DEAD-box_helicase_OB_fold"/>
</dbReference>
<dbReference type="PROSITE" id="PS51194">
    <property type="entry name" value="HELICASE_CTER"/>
    <property type="match status" value="1"/>
</dbReference>
<proteinExistence type="inferred from homology"/>
<evidence type="ECO:0000256" key="1">
    <source>
        <dbReference type="ARBA" id="ARBA00004123"/>
    </source>
</evidence>
<feature type="compositionally biased region" description="Acidic residues" evidence="10">
    <location>
        <begin position="1065"/>
        <end position="1088"/>
    </location>
</feature>
<evidence type="ECO:0000313" key="15">
    <source>
        <dbReference type="Proteomes" id="UP001280121"/>
    </source>
</evidence>